<keyword evidence="11" id="KW-0275">Fatty acid biosynthesis</keyword>
<dbReference type="PANTHER" id="PTHR11351">
    <property type="entry name" value="ACYL-COA DESATURASE"/>
    <property type="match status" value="1"/>
</dbReference>
<dbReference type="EMBL" id="JABAIL010000005">
    <property type="protein sequence ID" value="NLR93250.1"/>
    <property type="molecule type" value="Genomic_DNA"/>
</dbReference>
<keyword evidence="7" id="KW-0560">Oxidoreductase</keyword>
<keyword evidence="4 13" id="KW-0812">Transmembrane</keyword>
<evidence type="ECO:0000256" key="8">
    <source>
        <dbReference type="ARBA" id="ARBA00023004"/>
    </source>
</evidence>
<reference evidence="15 16" key="1">
    <citation type="submission" date="2020-04" db="EMBL/GenBank/DDBJ databases">
        <title>Flammeovirga sp. SR4, a novel species isolated from seawater.</title>
        <authorList>
            <person name="Wang X."/>
        </authorList>
    </citation>
    <scope>NUCLEOTIDE SEQUENCE [LARGE SCALE GENOMIC DNA]</scope>
    <source>
        <strain evidence="15 16">SR4</strain>
    </source>
</reference>
<evidence type="ECO:0000256" key="10">
    <source>
        <dbReference type="ARBA" id="ARBA00023136"/>
    </source>
</evidence>
<feature type="region of interest" description="Disordered" evidence="12">
    <location>
        <begin position="248"/>
        <end position="268"/>
    </location>
</feature>
<evidence type="ECO:0000256" key="5">
    <source>
        <dbReference type="ARBA" id="ARBA00022832"/>
    </source>
</evidence>
<evidence type="ECO:0000256" key="1">
    <source>
        <dbReference type="ARBA" id="ARBA00004141"/>
    </source>
</evidence>
<dbReference type="GO" id="GO:0006633">
    <property type="term" value="P:fatty acid biosynthetic process"/>
    <property type="evidence" value="ECO:0007669"/>
    <property type="project" value="UniProtKB-KW"/>
</dbReference>
<evidence type="ECO:0000256" key="2">
    <source>
        <dbReference type="ARBA" id="ARBA00008749"/>
    </source>
</evidence>
<keyword evidence="3" id="KW-0444">Lipid biosynthesis</keyword>
<keyword evidence="9" id="KW-0443">Lipid metabolism</keyword>
<evidence type="ECO:0000256" key="13">
    <source>
        <dbReference type="SAM" id="Phobius"/>
    </source>
</evidence>
<keyword evidence="16" id="KW-1185">Reference proteome</keyword>
<feature type="transmembrane region" description="Helical" evidence="13">
    <location>
        <begin position="6"/>
        <end position="27"/>
    </location>
</feature>
<feature type="compositionally biased region" description="Basic and acidic residues" evidence="12">
    <location>
        <begin position="251"/>
        <end position="261"/>
    </location>
</feature>
<gene>
    <name evidence="15" type="ORF">HGP29_18755</name>
</gene>
<comment type="similarity">
    <text evidence="2">Belongs to the fatty acid desaturase type 2 family.</text>
</comment>
<dbReference type="GO" id="GO:0016717">
    <property type="term" value="F:oxidoreductase activity, acting on paired donors, with oxidation of a pair of donors resulting in the reduction of molecular oxygen to two molecules of water"/>
    <property type="evidence" value="ECO:0007669"/>
    <property type="project" value="InterPro"/>
</dbReference>
<feature type="transmembrane region" description="Helical" evidence="13">
    <location>
        <begin position="155"/>
        <end position="177"/>
    </location>
</feature>
<sequence length="268" mass="31341">MYVIIAFFIIHWYTSLFFQTFFLHRYAAHQMFTMSKGWEKVFFVLTYIFQGSNYLSAYGYGIMHRMHHAFADTEEDPHSPKYSPSLFAMMWTTKNIYTDICKGKVEVDPKFTKNVPEWHSFDKIASSWYSRLGWSFAYIGFYVYCYSTFDLSPWIFLLLPIHFLMAPVHGAIINWFAHIYGYRNFEVSDTSTNFLPFDFLMMGESYHNNHHAHGSRPNFGGIRWHEIDPTYIVIKILDATGVIQLKKKKSSGKEKATEPKKGNVAAAV</sequence>
<evidence type="ECO:0000256" key="6">
    <source>
        <dbReference type="ARBA" id="ARBA00022989"/>
    </source>
</evidence>
<evidence type="ECO:0000256" key="12">
    <source>
        <dbReference type="SAM" id="MobiDB-lite"/>
    </source>
</evidence>
<dbReference type="InterPro" id="IPR015876">
    <property type="entry name" value="Acyl-CoA_DS"/>
</dbReference>
<keyword evidence="10 13" id="KW-0472">Membrane</keyword>
<accession>A0A7X8SN70</accession>
<evidence type="ECO:0000256" key="4">
    <source>
        <dbReference type="ARBA" id="ARBA00022692"/>
    </source>
</evidence>
<evidence type="ECO:0000256" key="11">
    <source>
        <dbReference type="ARBA" id="ARBA00023160"/>
    </source>
</evidence>
<dbReference type="Pfam" id="PF00487">
    <property type="entry name" value="FA_desaturase"/>
    <property type="match status" value="1"/>
</dbReference>
<evidence type="ECO:0000313" key="16">
    <source>
        <dbReference type="Proteomes" id="UP000585050"/>
    </source>
</evidence>
<name>A0A7X8SN70_9BACT</name>
<dbReference type="RefSeq" id="WP_168883948.1">
    <property type="nucleotide sequence ID" value="NZ_JABAIL010000005.1"/>
</dbReference>
<dbReference type="GO" id="GO:0016020">
    <property type="term" value="C:membrane"/>
    <property type="evidence" value="ECO:0007669"/>
    <property type="project" value="UniProtKB-SubCell"/>
</dbReference>
<comment type="subcellular location">
    <subcellularLocation>
        <location evidence="1">Membrane</location>
        <topology evidence="1">Multi-pass membrane protein</topology>
    </subcellularLocation>
</comment>
<evidence type="ECO:0000313" key="15">
    <source>
        <dbReference type="EMBL" id="NLR93250.1"/>
    </source>
</evidence>
<dbReference type="InterPro" id="IPR005804">
    <property type="entry name" value="FA_desaturase_dom"/>
</dbReference>
<comment type="caution">
    <text evidence="15">The sequence shown here is derived from an EMBL/GenBank/DDBJ whole genome shotgun (WGS) entry which is preliminary data.</text>
</comment>
<keyword evidence="5" id="KW-0276">Fatty acid metabolism</keyword>
<protein>
    <submittedName>
        <fullName evidence="15">Acyl-CoA desaturase</fullName>
    </submittedName>
</protein>
<dbReference type="Proteomes" id="UP000585050">
    <property type="component" value="Unassembled WGS sequence"/>
</dbReference>
<organism evidence="15 16">
    <name type="scientific">Flammeovirga agarivorans</name>
    <dbReference type="NCBI Taxonomy" id="2726742"/>
    <lineage>
        <taxon>Bacteria</taxon>
        <taxon>Pseudomonadati</taxon>
        <taxon>Bacteroidota</taxon>
        <taxon>Cytophagia</taxon>
        <taxon>Cytophagales</taxon>
        <taxon>Flammeovirgaceae</taxon>
        <taxon>Flammeovirga</taxon>
    </lineage>
</organism>
<evidence type="ECO:0000259" key="14">
    <source>
        <dbReference type="Pfam" id="PF00487"/>
    </source>
</evidence>
<keyword evidence="6 13" id="KW-1133">Transmembrane helix</keyword>
<dbReference type="AlphaFoldDB" id="A0A7X8SN70"/>
<feature type="transmembrane region" description="Helical" evidence="13">
    <location>
        <begin position="132"/>
        <end position="149"/>
    </location>
</feature>
<dbReference type="CDD" id="cd03505">
    <property type="entry name" value="Delta9-FADS-like"/>
    <property type="match status" value="1"/>
</dbReference>
<keyword evidence="8" id="KW-0408">Iron</keyword>
<feature type="domain" description="Fatty acid desaturase" evidence="14">
    <location>
        <begin position="4"/>
        <end position="228"/>
    </location>
</feature>
<evidence type="ECO:0000256" key="3">
    <source>
        <dbReference type="ARBA" id="ARBA00022516"/>
    </source>
</evidence>
<evidence type="ECO:0000256" key="7">
    <source>
        <dbReference type="ARBA" id="ARBA00023002"/>
    </source>
</evidence>
<evidence type="ECO:0000256" key="9">
    <source>
        <dbReference type="ARBA" id="ARBA00023098"/>
    </source>
</evidence>
<dbReference type="PANTHER" id="PTHR11351:SF31">
    <property type="entry name" value="DESATURASE 1, ISOFORM A-RELATED"/>
    <property type="match status" value="1"/>
</dbReference>
<proteinExistence type="inferred from homology"/>